<dbReference type="AlphaFoldDB" id="L0IE05"/>
<sequence>MDETDTGAETDVLIPGARDVRGTLDGPEAPDVLVVACPPHPQHGGSRTDRRLRAVADALADRDVGCLRIDYGDWDEGYGEREDVRNALRWASDRAETVACFGFSFGASQAILASASVETPVACVSALAPAATIAPELDVADAVRSLDEAVPLQVVYGTRDETADWQPVRDAAAERGADLVEWSADHFFVGQEAKVATDVVDFIEENT</sequence>
<keyword evidence="1" id="KW-0378">Hydrolase</keyword>
<dbReference type="GO" id="GO:0016787">
    <property type="term" value="F:hydrolase activity"/>
    <property type="evidence" value="ECO:0007669"/>
    <property type="project" value="UniProtKB-KW"/>
</dbReference>
<dbReference type="GeneID" id="14376994"/>
<name>L0IE05_HALRX</name>
<evidence type="ECO:0000313" key="2">
    <source>
        <dbReference type="Proteomes" id="UP000010846"/>
    </source>
</evidence>
<dbReference type="KEGG" id="hru:Halru_2486"/>
<dbReference type="InterPro" id="IPR029058">
    <property type="entry name" value="AB_hydrolase_fold"/>
</dbReference>
<reference evidence="1" key="1">
    <citation type="submission" date="2011-09" db="EMBL/GenBank/DDBJ databases">
        <title>Complete sequence of Halovivax ruber XH-70.</title>
        <authorList>
            <consortium name="US DOE Joint Genome Institute"/>
            <person name="Lucas S."/>
            <person name="Han J."/>
            <person name="Lapidus A."/>
            <person name="Cheng J.-F."/>
            <person name="Goodwin L."/>
            <person name="Pitluck S."/>
            <person name="Peters L."/>
            <person name="Mikhailova N."/>
            <person name="Davenport K."/>
            <person name="Detter J.C."/>
            <person name="Han C."/>
            <person name="Tapia R."/>
            <person name="Land M."/>
            <person name="Hauser L."/>
            <person name="Kyrpides N."/>
            <person name="Ivanova N."/>
            <person name="Pagani I."/>
            <person name="Sproer C."/>
            <person name="Anderson I."/>
            <person name="Woyke T."/>
        </authorList>
    </citation>
    <scope>NUCLEOTIDE SEQUENCE</scope>
    <source>
        <strain evidence="1">XH-70</strain>
    </source>
</reference>
<dbReference type="RefSeq" id="WP_015301671.1">
    <property type="nucleotide sequence ID" value="NC_019964.1"/>
</dbReference>
<proteinExistence type="predicted"/>
<dbReference type="SUPFAM" id="SSF53474">
    <property type="entry name" value="alpha/beta-Hydrolases"/>
    <property type="match status" value="1"/>
</dbReference>
<dbReference type="Gene3D" id="3.40.50.1820">
    <property type="entry name" value="alpha/beta hydrolase"/>
    <property type="match status" value="1"/>
</dbReference>
<dbReference type="EMBL" id="CP003050">
    <property type="protein sequence ID" value="AGB17068.1"/>
    <property type="molecule type" value="Genomic_DNA"/>
</dbReference>
<evidence type="ECO:0000313" key="1">
    <source>
        <dbReference type="EMBL" id="AGB17068.1"/>
    </source>
</evidence>
<dbReference type="HOGENOM" id="CLU_089548_0_0_2"/>
<gene>
    <name evidence="1" type="ordered locus">Halru_2486</name>
</gene>
<dbReference type="eggNOG" id="arCOG01652">
    <property type="taxonomic scope" value="Archaea"/>
</dbReference>
<accession>L0IE05</accession>
<dbReference type="OrthoDB" id="50239at2157"/>
<keyword evidence="2" id="KW-1185">Reference proteome</keyword>
<dbReference type="STRING" id="797302.Halru_2486"/>
<organism evidence="1 2">
    <name type="scientific">Halovivax ruber (strain DSM 18193 / JCM 13892 / XH-70)</name>
    <dbReference type="NCBI Taxonomy" id="797302"/>
    <lineage>
        <taxon>Archaea</taxon>
        <taxon>Methanobacteriati</taxon>
        <taxon>Methanobacteriota</taxon>
        <taxon>Stenosarchaea group</taxon>
        <taxon>Halobacteria</taxon>
        <taxon>Halobacteriales</taxon>
        <taxon>Natrialbaceae</taxon>
        <taxon>Halovivax</taxon>
    </lineage>
</organism>
<dbReference type="Proteomes" id="UP000010846">
    <property type="component" value="Chromosome"/>
</dbReference>
<protein>
    <submittedName>
        <fullName evidence="1">Putative hydrolase of the alpha/beta superfamily</fullName>
    </submittedName>
</protein>